<dbReference type="InterPro" id="IPR018503">
    <property type="entry name" value="Tetraspanin_CS"/>
</dbReference>
<dbReference type="PROSITE" id="PS00421">
    <property type="entry name" value="TM4_1"/>
    <property type="match status" value="1"/>
</dbReference>
<organism evidence="7 8">
    <name type="scientific">Parnassius apollo</name>
    <name type="common">Apollo butterfly</name>
    <name type="synonym">Papilio apollo</name>
    <dbReference type="NCBI Taxonomy" id="110799"/>
    <lineage>
        <taxon>Eukaryota</taxon>
        <taxon>Metazoa</taxon>
        <taxon>Ecdysozoa</taxon>
        <taxon>Arthropoda</taxon>
        <taxon>Hexapoda</taxon>
        <taxon>Insecta</taxon>
        <taxon>Pterygota</taxon>
        <taxon>Neoptera</taxon>
        <taxon>Endopterygota</taxon>
        <taxon>Lepidoptera</taxon>
        <taxon>Glossata</taxon>
        <taxon>Ditrysia</taxon>
        <taxon>Papilionoidea</taxon>
        <taxon>Papilionidae</taxon>
        <taxon>Parnassiinae</taxon>
        <taxon>Parnassini</taxon>
        <taxon>Parnassius</taxon>
        <taxon>Parnassius</taxon>
    </lineage>
</organism>
<dbReference type="Pfam" id="PF00335">
    <property type="entry name" value="Tetraspanin"/>
    <property type="match status" value="1"/>
</dbReference>
<dbReference type="Proteomes" id="UP000691718">
    <property type="component" value="Unassembled WGS sequence"/>
</dbReference>
<evidence type="ECO:0000256" key="6">
    <source>
        <dbReference type="SAM" id="Phobius"/>
    </source>
</evidence>
<keyword evidence="8" id="KW-1185">Reference proteome</keyword>
<keyword evidence="3 6" id="KW-0812">Transmembrane</keyword>
<accession>A0A8S3XJ93</accession>
<evidence type="ECO:0000256" key="2">
    <source>
        <dbReference type="ARBA" id="ARBA00006840"/>
    </source>
</evidence>
<evidence type="ECO:0000256" key="4">
    <source>
        <dbReference type="ARBA" id="ARBA00022989"/>
    </source>
</evidence>
<name>A0A8S3XJ93_PARAO</name>
<dbReference type="InterPro" id="IPR000301">
    <property type="entry name" value="Tetraspanin_animals"/>
</dbReference>
<feature type="transmembrane region" description="Helical" evidence="6">
    <location>
        <begin position="53"/>
        <end position="74"/>
    </location>
</feature>
<comment type="caution">
    <text evidence="7">The sequence shown here is derived from an EMBL/GenBank/DDBJ whole genome shotgun (WGS) entry which is preliminary data.</text>
</comment>
<gene>
    <name evidence="7" type="ORF">PAPOLLO_LOCUS17988</name>
</gene>
<dbReference type="PANTHER" id="PTHR19282:SF456">
    <property type="entry name" value="CD63 MOLECULE"/>
    <property type="match status" value="1"/>
</dbReference>
<keyword evidence="5 6" id="KW-0472">Membrane</keyword>
<evidence type="ECO:0000256" key="1">
    <source>
        <dbReference type="ARBA" id="ARBA00004141"/>
    </source>
</evidence>
<feature type="transmembrane region" description="Helical" evidence="6">
    <location>
        <begin position="12"/>
        <end position="33"/>
    </location>
</feature>
<keyword evidence="4 6" id="KW-1133">Transmembrane helix</keyword>
<dbReference type="GO" id="GO:0005886">
    <property type="term" value="C:plasma membrane"/>
    <property type="evidence" value="ECO:0007669"/>
    <property type="project" value="TreeGrafter"/>
</dbReference>
<evidence type="ECO:0000313" key="7">
    <source>
        <dbReference type="EMBL" id="CAG5023546.1"/>
    </source>
</evidence>
<protein>
    <submittedName>
        <fullName evidence="7">(apollo) hypothetical protein</fullName>
    </submittedName>
</protein>
<feature type="transmembrane region" description="Helical" evidence="6">
    <location>
        <begin position="81"/>
        <end position="104"/>
    </location>
</feature>
<comment type="similarity">
    <text evidence="2">Belongs to the tetraspanin (TM4SF) family.</text>
</comment>
<sequence>MGCGETCVKYILFIVNLIFALAGLALLGLGIAVQLRIATVVTIAETNVHVAPIWAMVVGGIVFLIAFFGCCGAIKENNCMLVTYAIIMIVLMILKVALASLIFVNLDAVVAEIIKNLNEAFSSDQAAFQELESYFQCCGTTGASSYTGTLPDRCCADTPCTATNAYSGCNEQVESLFETFGFTIGLLTIVVAAFELVAVVFALCLAKHARRKNSHY</sequence>
<dbReference type="OrthoDB" id="71600at2759"/>
<dbReference type="EMBL" id="CAJQZP010001153">
    <property type="protein sequence ID" value="CAG5023546.1"/>
    <property type="molecule type" value="Genomic_DNA"/>
</dbReference>
<evidence type="ECO:0000256" key="5">
    <source>
        <dbReference type="ARBA" id="ARBA00023136"/>
    </source>
</evidence>
<dbReference type="PIRSF" id="PIRSF002419">
    <property type="entry name" value="Tetraspanin"/>
    <property type="match status" value="1"/>
</dbReference>
<evidence type="ECO:0000313" key="8">
    <source>
        <dbReference type="Proteomes" id="UP000691718"/>
    </source>
</evidence>
<dbReference type="InterPro" id="IPR018499">
    <property type="entry name" value="Tetraspanin/Peripherin"/>
</dbReference>
<dbReference type="AlphaFoldDB" id="A0A8S3XJ93"/>
<reference evidence="7" key="1">
    <citation type="submission" date="2021-04" db="EMBL/GenBank/DDBJ databases">
        <authorList>
            <person name="Tunstrom K."/>
        </authorList>
    </citation>
    <scope>NUCLEOTIDE SEQUENCE</scope>
</reference>
<dbReference type="CDD" id="cd03127">
    <property type="entry name" value="tetraspanin_LEL"/>
    <property type="match status" value="1"/>
</dbReference>
<comment type="subcellular location">
    <subcellularLocation>
        <location evidence="1">Membrane</location>
        <topology evidence="1">Multi-pass membrane protein</topology>
    </subcellularLocation>
</comment>
<feature type="transmembrane region" description="Helical" evidence="6">
    <location>
        <begin position="180"/>
        <end position="206"/>
    </location>
</feature>
<dbReference type="PANTHER" id="PTHR19282">
    <property type="entry name" value="TETRASPANIN"/>
    <property type="match status" value="1"/>
</dbReference>
<proteinExistence type="inferred from homology"/>
<evidence type="ECO:0000256" key="3">
    <source>
        <dbReference type="ARBA" id="ARBA00022692"/>
    </source>
</evidence>